<accession>A0A6L6XL95</accession>
<evidence type="ECO:0000313" key="2">
    <source>
        <dbReference type="EMBL" id="MVQ47523.1"/>
    </source>
</evidence>
<dbReference type="AlphaFoldDB" id="A0A6L6XL95"/>
<dbReference type="Proteomes" id="UP000479531">
    <property type="component" value="Unassembled WGS sequence"/>
</dbReference>
<feature type="non-terminal residue" evidence="2">
    <location>
        <position position="1"/>
    </location>
</feature>
<sequence length="83" mass="9643">PYSPQNCRILLRAIYYAAGMEQEMKRYYVTNVDTEVTVFQKTQKIAVINNSGKECQTDLYINGDFIVRLTLGPGEMRWLNETM</sequence>
<name>A0A6L6XL95_9FIRM</name>
<dbReference type="Pfam" id="PF17386">
    <property type="entry name" value="LBP_C"/>
    <property type="match status" value="1"/>
</dbReference>
<reference evidence="2 3" key="1">
    <citation type="submission" date="2019-10" db="EMBL/GenBank/DDBJ databases">
        <title>Roseburia spp. ameliorate alcoholic fatty liver via restoration of gut barrier function.</title>
        <authorList>
            <person name="Seo B."/>
            <person name="Ko G."/>
        </authorList>
    </citation>
    <scope>NUCLEOTIDE SEQUENCE [LARGE SCALE GENOMIC DNA]</scope>
    <source>
        <strain evidence="2 3">SNUG30017</strain>
    </source>
</reference>
<feature type="domain" description="Lacto-N-biose phosphorylase C-terminal" evidence="1">
    <location>
        <begin position="27"/>
        <end position="79"/>
    </location>
</feature>
<dbReference type="RefSeq" id="WP_279279852.1">
    <property type="nucleotide sequence ID" value="NZ_WGGT01000051.1"/>
</dbReference>
<comment type="caution">
    <text evidence="2">The sequence shown here is derived from an EMBL/GenBank/DDBJ whole genome shotgun (WGS) entry which is preliminary data.</text>
</comment>
<gene>
    <name evidence="2" type="ORF">GCK47_18060</name>
</gene>
<dbReference type="Gene3D" id="2.60.40.1180">
    <property type="entry name" value="Golgi alpha-mannosidase II"/>
    <property type="match status" value="1"/>
</dbReference>
<protein>
    <submittedName>
        <fullName evidence="2">1,3-beta-galactosyl-N-acetylhexosamine phosphorylase</fullName>
    </submittedName>
</protein>
<organism evidence="2 3">
    <name type="scientific">Roseburia intestinalis</name>
    <dbReference type="NCBI Taxonomy" id="166486"/>
    <lineage>
        <taxon>Bacteria</taxon>
        <taxon>Bacillati</taxon>
        <taxon>Bacillota</taxon>
        <taxon>Clostridia</taxon>
        <taxon>Lachnospirales</taxon>
        <taxon>Lachnospiraceae</taxon>
        <taxon>Roseburia</taxon>
    </lineage>
</organism>
<proteinExistence type="predicted"/>
<dbReference type="InterPro" id="IPR035356">
    <property type="entry name" value="LBP_C"/>
</dbReference>
<dbReference type="InterPro" id="IPR013780">
    <property type="entry name" value="Glyco_hydro_b"/>
</dbReference>
<evidence type="ECO:0000259" key="1">
    <source>
        <dbReference type="Pfam" id="PF17386"/>
    </source>
</evidence>
<evidence type="ECO:0000313" key="3">
    <source>
        <dbReference type="Proteomes" id="UP000479531"/>
    </source>
</evidence>
<dbReference type="EMBL" id="WGGT01000051">
    <property type="protein sequence ID" value="MVQ47523.1"/>
    <property type="molecule type" value="Genomic_DNA"/>
</dbReference>